<dbReference type="InterPro" id="IPR005119">
    <property type="entry name" value="LysR_subst-bd"/>
</dbReference>
<dbReference type="Gene3D" id="3.40.190.10">
    <property type="entry name" value="Periplasmic binding protein-like II"/>
    <property type="match status" value="2"/>
</dbReference>
<dbReference type="Pfam" id="PF03466">
    <property type="entry name" value="LysR_substrate"/>
    <property type="match status" value="1"/>
</dbReference>
<dbReference type="KEGG" id="pfg:AB870_06340"/>
<evidence type="ECO:0000259" key="6">
    <source>
        <dbReference type="PROSITE" id="PS50931"/>
    </source>
</evidence>
<dbReference type="InterPro" id="IPR000847">
    <property type="entry name" value="LysR_HTH_N"/>
</dbReference>
<keyword evidence="3" id="KW-0238">DNA-binding</keyword>
<dbReference type="InterPro" id="IPR036390">
    <property type="entry name" value="WH_DNA-bd_sf"/>
</dbReference>
<evidence type="ECO:0000313" key="7">
    <source>
        <dbReference type="EMBL" id="AKM29812.1"/>
    </source>
</evidence>
<organism evidence="7 8">
    <name type="scientific">Pandoraea faecigallinarum</name>
    <dbReference type="NCBI Taxonomy" id="656179"/>
    <lineage>
        <taxon>Bacteria</taxon>
        <taxon>Pseudomonadati</taxon>
        <taxon>Pseudomonadota</taxon>
        <taxon>Betaproteobacteria</taxon>
        <taxon>Burkholderiales</taxon>
        <taxon>Burkholderiaceae</taxon>
        <taxon>Pandoraea</taxon>
    </lineage>
</organism>
<evidence type="ECO:0000256" key="2">
    <source>
        <dbReference type="ARBA" id="ARBA00023015"/>
    </source>
</evidence>
<evidence type="ECO:0000313" key="8">
    <source>
        <dbReference type="Proteomes" id="UP000035651"/>
    </source>
</evidence>
<keyword evidence="2" id="KW-0805">Transcription regulation</keyword>
<feature type="domain" description="HTH lysR-type" evidence="6">
    <location>
        <begin position="6"/>
        <end position="63"/>
    </location>
</feature>
<dbReference type="GO" id="GO:0003700">
    <property type="term" value="F:DNA-binding transcription factor activity"/>
    <property type="evidence" value="ECO:0007669"/>
    <property type="project" value="InterPro"/>
</dbReference>
<dbReference type="GO" id="GO:0003677">
    <property type="term" value="F:DNA binding"/>
    <property type="evidence" value="ECO:0007669"/>
    <property type="project" value="UniProtKB-KW"/>
</dbReference>
<evidence type="ECO:0000256" key="4">
    <source>
        <dbReference type="ARBA" id="ARBA00023163"/>
    </source>
</evidence>
<dbReference type="PATRIC" id="fig|656179.3.peg.1373"/>
<dbReference type="PROSITE" id="PS50931">
    <property type="entry name" value="HTH_LYSR"/>
    <property type="match status" value="1"/>
</dbReference>
<comment type="similarity">
    <text evidence="1">Belongs to the LysR transcriptional regulatory family.</text>
</comment>
<dbReference type="PRINTS" id="PR00039">
    <property type="entry name" value="HTHLYSR"/>
</dbReference>
<dbReference type="SUPFAM" id="SSF53850">
    <property type="entry name" value="Periplasmic binding protein-like II"/>
    <property type="match status" value="1"/>
</dbReference>
<reference evidence="7" key="1">
    <citation type="submission" date="2016-06" db="EMBL/GenBank/DDBJ databases">
        <title>Complete Genome Sequence of Pandoraea faecigallinarum DSM-23572.</title>
        <authorList>
            <person name="Yong D."/>
            <person name="Ee R."/>
            <person name="Lim Y.-L."/>
            <person name="Yin W.-F."/>
            <person name="Chan K.-G."/>
        </authorList>
    </citation>
    <scope>NUCLEOTIDE SEQUENCE</scope>
    <source>
        <strain evidence="7">DSM 23572</strain>
    </source>
</reference>
<dbReference type="Gene3D" id="1.10.10.10">
    <property type="entry name" value="Winged helix-like DNA-binding domain superfamily/Winged helix DNA-binding domain"/>
    <property type="match status" value="1"/>
</dbReference>
<dbReference type="RefSeq" id="WP_047905737.1">
    <property type="nucleotide sequence ID" value="NZ_CP011807.3"/>
</dbReference>
<keyword evidence="8" id="KW-1185">Reference proteome</keyword>
<dbReference type="CDD" id="cd08459">
    <property type="entry name" value="PBP2_DntR_NahR_LinR_like"/>
    <property type="match status" value="1"/>
</dbReference>
<feature type="region of interest" description="Disordered" evidence="5">
    <location>
        <begin position="186"/>
        <end position="205"/>
    </location>
</feature>
<dbReference type="PANTHER" id="PTHR30118:SF15">
    <property type="entry name" value="TRANSCRIPTIONAL REGULATORY PROTEIN"/>
    <property type="match status" value="1"/>
</dbReference>
<dbReference type="Proteomes" id="UP000035651">
    <property type="component" value="Chromosome"/>
</dbReference>
<dbReference type="EMBL" id="CP011807">
    <property type="protein sequence ID" value="AKM29812.1"/>
    <property type="molecule type" value="Genomic_DNA"/>
</dbReference>
<accession>A0A0H3WPN8</accession>
<evidence type="ECO:0000256" key="1">
    <source>
        <dbReference type="ARBA" id="ARBA00009437"/>
    </source>
</evidence>
<name>A0A0H3WPN8_9BURK</name>
<feature type="compositionally biased region" description="Polar residues" evidence="5">
    <location>
        <begin position="190"/>
        <end position="201"/>
    </location>
</feature>
<proteinExistence type="inferred from homology"/>
<dbReference type="PANTHER" id="PTHR30118">
    <property type="entry name" value="HTH-TYPE TRANSCRIPTIONAL REGULATOR LEUO-RELATED"/>
    <property type="match status" value="1"/>
</dbReference>
<keyword evidence="4" id="KW-0804">Transcription</keyword>
<dbReference type="InterPro" id="IPR050389">
    <property type="entry name" value="LysR-type_TF"/>
</dbReference>
<dbReference type="AlphaFoldDB" id="A0A0H3WPN8"/>
<evidence type="ECO:0000256" key="5">
    <source>
        <dbReference type="SAM" id="MobiDB-lite"/>
    </source>
</evidence>
<protein>
    <submittedName>
        <fullName evidence="7">LysR family transcriptional regulator</fullName>
    </submittedName>
</protein>
<dbReference type="OrthoDB" id="5495633at2"/>
<sequence>MDLHAVDLNLLVVFHHLYNARRVSRVAETLGVTQPAVSNALARLRKVFNDELFIRTSRGMLPTPMAIELAEPVAAALDALHGVFNRELAFDPATSQRAFEIAMTDIGEVHFLPKLMHALGERAPGITISTVRNTAINLREAMASGQVDLAVGHLPDLTAEFFQRRLFRQKYVCMFRPGHPLDRAARATRSAKSGPSKATSVTREDFERSEQVMVVAAGTGHGQVDEFMARAHVQRNIRLRVPHFVALADILHATDLIATVTEKFAQRSAQHFGLRYVDHPIDIPDVQINLFWHARYHREPGSQWIRSLLFDLFSE</sequence>
<dbReference type="SUPFAM" id="SSF46785">
    <property type="entry name" value="Winged helix' DNA-binding domain"/>
    <property type="match status" value="1"/>
</dbReference>
<evidence type="ECO:0000256" key="3">
    <source>
        <dbReference type="ARBA" id="ARBA00023125"/>
    </source>
</evidence>
<dbReference type="STRING" id="656179.AB870_06340"/>
<dbReference type="InterPro" id="IPR036388">
    <property type="entry name" value="WH-like_DNA-bd_sf"/>
</dbReference>
<gene>
    <name evidence="7" type="ORF">AB870_06340</name>
</gene>
<dbReference type="Pfam" id="PF00126">
    <property type="entry name" value="HTH_1"/>
    <property type="match status" value="1"/>
</dbReference>